<proteinExistence type="predicted"/>
<feature type="region of interest" description="Disordered" evidence="1">
    <location>
        <begin position="1"/>
        <end position="20"/>
    </location>
</feature>
<dbReference type="eggNOG" id="ENOG502SPK6">
    <property type="taxonomic scope" value="Eukaryota"/>
</dbReference>
<evidence type="ECO:0000259" key="2">
    <source>
        <dbReference type="Pfam" id="PF06985"/>
    </source>
</evidence>
<dbReference type="OrthoDB" id="2958217at2759"/>
<keyword evidence="4" id="KW-1185">Reference proteome</keyword>
<dbReference type="GeneID" id="18483360"/>
<dbReference type="PANTHER" id="PTHR33112:SF16">
    <property type="entry name" value="HETEROKARYON INCOMPATIBILITY DOMAIN-CONTAINING PROTEIN"/>
    <property type="match status" value="1"/>
</dbReference>
<evidence type="ECO:0000256" key="1">
    <source>
        <dbReference type="SAM" id="MobiDB-lite"/>
    </source>
</evidence>
<dbReference type="Proteomes" id="UP000008984">
    <property type="component" value="Unassembled WGS sequence"/>
</dbReference>
<dbReference type="Pfam" id="PF06985">
    <property type="entry name" value="HET"/>
    <property type="match status" value="1"/>
</dbReference>
<protein>
    <submittedName>
        <fullName evidence="3">Predicted protein</fullName>
    </submittedName>
</protein>
<dbReference type="HOGENOM" id="CLU_003953_7_0_1"/>
<evidence type="ECO:0000313" key="3">
    <source>
        <dbReference type="EMBL" id="EGR47899.1"/>
    </source>
</evidence>
<accession>G0RLL4</accession>
<dbReference type="AlphaFoldDB" id="G0RLL4"/>
<evidence type="ECO:0000313" key="4">
    <source>
        <dbReference type="Proteomes" id="UP000008984"/>
    </source>
</evidence>
<organism evidence="4">
    <name type="scientific">Hypocrea jecorina (strain QM6a)</name>
    <name type="common">Trichoderma reesei</name>
    <dbReference type="NCBI Taxonomy" id="431241"/>
    <lineage>
        <taxon>Eukaryota</taxon>
        <taxon>Fungi</taxon>
        <taxon>Dikarya</taxon>
        <taxon>Ascomycota</taxon>
        <taxon>Pezizomycotina</taxon>
        <taxon>Sordariomycetes</taxon>
        <taxon>Hypocreomycetidae</taxon>
        <taxon>Hypocreales</taxon>
        <taxon>Hypocreaceae</taxon>
        <taxon>Trichoderma</taxon>
    </lineage>
</organism>
<name>G0RLL4_HYPJQ</name>
<dbReference type="PANTHER" id="PTHR33112">
    <property type="entry name" value="DOMAIN PROTEIN, PUTATIVE-RELATED"/>
    <property type="match status" value="1"/>
</dbReference>
<feature type="domain" description="Heterokaryon incompatibility" evidence="2">
    <location>
        <begin position="248"/>
        <end position="382"/>
    </location>
</feature>
<dbReference type="KEGG" id="tre:TRIREDRAFT_122220"/>
<dbReference type="RefSeq" id="XP_006965977.1">
    <property type="nucleotide sequence ID" value="XM_006965915.1"/>
</dbReference>
<dbReference type="InterPro" id="IPR010730">
    <property type="entry name" value="HET"/>
</dbReference>
<sequence length="844" mass="95667">MSYHIPTAPSPMDSNGSADGASERCPDNLCAHVLPAYLSDNYGKDVNSLLHGFCSKCSFQAEVEPLCGFCKHLRLRHLAICLGDKSYDLRFDLELGCDSSGNGISRIVSNNGCALCCLLASVIHSCVIMFSKLEGDEEVIRKKTRLSLEVESGYGRCHMSLHITMPDTRYTIDIALRAASQDSRPTTHRGQISWPAVQQWIQKCSDEHACARSEHSTMPQGFRLIDVNDRKVKSDFLSSSRLGRDIKFVALSYVWGTTAASREDALLESNKNELEASNGLGKISLGQRFLWVDRFCIQQDGMESEKKEQINAMGDIYSAAEFTIIHASGTSMHDPIAGVSTARETFQLKKGVCGLEYMIHYPDLQIALQKSRWVERGWTYQEAVLSRRKLIFTPFELWFECNDTREAYQREHQYSLDRNNITLGTLRQEQYRIGGHAEKRTIFLHFARHLEAYTRRSLTQQSDILDAFQGILATLYNSRLHIYGLPEADFGKALLWYCKGNHITTGGVLGLPSWSWASVIGPITAGEFLGDLYRETLVEWFYKDQNGELIPVRSETFIPSGHQSHANTQALLLVAWWKECIEHEIPEDVRGKLEKGFPACAILNEPRRRLIEKVWEHLEDTTGELCAECKYEIEKRWPCSEDVWTDIRKARDSGHWKTQNLRNGFRGEDRLLIEKLRPGVLLTRAQTAYFRVFMAVELEHAGFLRIQMCLTDSGGRRIGLIRPNCVAMTLQMAMDNTMPRISQGDAIECIGVSLGVSCLFGWLNPTLISWDSRLELRHSLRELASAMSAKPTMTENMKYSSNEGLDSQQPMVNVLIIHRQEGSPFARRIGAGFVFFKDWLKADH</sequence>
<gene>
    <name evidence="3" type="ORF">TRIREDRAFT_122220</name>
</gene>
<dbReference type="VEuPathDB" id="FungiDB:TRIREDRAFT_122220"/>
<dbReference type="EMBL" id="GL985066">
    <property type="protein sequence ID" value="EGR47899.1"/>
    <property type="molecule type" value="Genomic_DNA"/>
</dbReference>
<reference evidence="3 4" key="1">
    <citation type="journal article" date="2008" name="Nat. Biotechnol.">
        <title>Genome sequencing and analysis of the biomass-degrading fungus Trichoderma reesei (syn. Hypocrea jecorina).</title>
        <authorList>
            <person name="Martinez D."/>
            <person name="Berka R.M."/>
            <person name="Henrissat B."/>
            <person name="Saloheimo M."/>
            <person name="Arvas M."/>
            <person name="Baker S.E."/>
            <person name="Chapman J."/>
            <person name="Chertkov O."/>
            <person name="Coutinho P.M."/>
            <person name="Cullen D."/>
            <person name="Danchin E.G."/>
            <person name="Grigoriev I.V."/>
            <person name="Harris P."/>
            <person name="Jackson M."/>
            <person name="Kubicek C.P."/>
            <person name="Han C.S."/>
            <person name="Ho I."/>
            <person name="Larrondo L.F."/>
            <person name="de Leon A.L."/>
            <person name="Magnuson J.K."/>
            <person name="Merino S."/>
            <person name="Misra M."/>
            <person name="Nelson B."/>
            <person name="Putnam N."/>
            <person name="Robbertse B."/>
            <person name="Salamov A.A."/>
            <person name="Schmoll M."/>
            <person name="Terry A."/>
            <person name="Thayer N."/>
            <person name="Westerholm-Parvinen A."/>
            <person name="Schoch C.L."/>
            <person name="Yao J."/>
            <person name="Barabote R."/>
            <person name="Nelson M.A."/>
            <person name="Detter C."/>
            <person name="Bruce D."/>
            <person name="Kuske C.R."/>
            <person name="Xie G."/>
            <person name="Richardson P."/>
            <person name="Rokhsar D.S."/>
            <person name="Lucas S.M."/>
            <person name="Rubin E.M."/>
            <person name="Dunn-Coleman N."/>
            <person name="Ward M."/>
            <person name="Brettin T.S."/>
        </authorList>
    </citation>
    <scope>NUCLEOTIDE SEQUENCE [LARGE SCALE GENOMIC DNA]</scope>
    <source>
        <strain evidence="3 4">QM6a</strain>
    </source>
</reference>